<proteinExistence type="predicted"/>
<dbReference type="Proteomes" id="UP000824189">
    <property type="component" value="Unassembled WGS sequence"/>
</dbReference>
<feature type="signal peptide" evidence="1">
    <location>
        <begin position="1"/>
        <end position="25"/>
    </location>
</feature>
<sequence length="170" mass="18254">MRAPSQVAAAVAVAGVVVFGATACADSSPGEAPLGTTQWQVSQIFDTADRANLLPDPQQGRAYIVFGEKDFTGASGCVHLQGKLEWTGDFQTMKVSEFRTEQFDDSTAAATAECAPGDEDTADRLRAVMEHQDLEVTRPSDNTLKLQQMLEDSQAWESRPAVEFISGPAD</sequence>
<evidence type="ECO:0008006" key="4">
    <source>
        <dbReference type="Google" id="ProtNLM"/>
    </source>
</evidence>
<protein>
    <recommendedName>
        <fullName evidence="4">META domain-containing protein</fullName>
    </recommendedName>
</protein>
<comment type="caution">
    <text evidence="2">The sequence shown here is derived from an EMBL/GenBank/DDBJ whole genome shotgun (WGS) entry which is preliminary data.</text>
</comment>
<reference evidence="2" key="2">
    <citation type="submission" date="2021-04" db="EMBL/GenBank/DDBJ databases">
        <authorList>
            <person name="Gilroy R."/>
        </authorList>
    </citation>
    <scope>NUCLEOTIDE SEQUENCE</scope>
    <source>
        <strain evidence="2">4376</strain>
    </source>
</reference>
<evidence type="ECO:0000313" key="2">
    <source>
        <dbReference type="EMBL" id="HIW95189.1"/>
    </source>
</evidence>
<evidence type="ECO:0000256" key="1">
    <source>
        <dbReference type="SAM" id="SignalP"/>
    </source>
</evidence>
<dbReference type="PROSITE" id="PS51257">
    <property type="entry name" value="PROKAR_LIPOPROTEIN"/>
    <property type="match status" value="1"/>
</dbReference>
<dbReference type="EMBL" id="DXFZ01000021">
    <property type="protein sequence ID" value="HIW95189.1"/>
    <property type="molecule type" value="Genomic_DNA"/>
</dbReference>
<reference evidence="2" key="1">
    <citation type="journal article" date="2021" name="PeerJ">
        <title>Extensive microbial diversity within the chicken gut microbiome revealed by metagenomics and culture.</title>
        <authorList>
            <person name="Gilroy R."/>
            <person name="Ravi A."/>
            <person name="Getino M."/>
            <person name="Pursley I."/>
            <person name="Horton D.L."/>
            <person name="Alikhan N.F."/>
            <person name="Baker D."/>
            <person name="Gharbi K."/>
            <person name="Hall N."/>
            <person name="Watson M."/>
            <person name="Adriaenssens E.M."/>
            <person name="Foster-Nyarko E."/>
            <person name="Jarju S."/>
            <person name="Secka A."/>
            <person name="Antonio M."/>
            <person name="Oren A."/>
            <person name="Chaudhuri R.R."/>
            <person name="La Ragione R."/>
            <person name="Hildebrand F."/>
            <person name="Pallen M.J."/>
        </authorList>
    </citation>
    <scope>NUCLEOTIDE SEQUENCE</scope>
    <source>
        <strain evidence="2">4376</strain>
    </source>
</reference>
<dbReference type="AlphaFoldDB" id="A0A9D1UPA2"/>
<evidence type="ECO:0000313" key="3">
    <source>
        <dbReference type="Proteomes" id="UP000824189"/>
    </source>
</evidence>
<name>A0A9D1UPA2_9CORY</name>
<organism evidence="2 3">
    <name type="scientific">Candidatus Corynebacterium gallistercoris</name>
    <dbReference type="NCBI Taxonomy" id="2838530"/>
    <lineage>
        <taxon>Bacteria</taxon>
        <taxon>Bacillati</taxon>
        <taxon>Actinomycetota</taxon>
        <taxon>Actinomycetes</taxon>
        <taxon>Mycobacteriales</taxon>
        <taxon>Corynebacteriaceae</taxon>
        <taxon>Corynebacterium</taxon>
    </lineage>
</organism>
<gene>
    <name evidence="2" type="ORF">H9867_01690</name>
</gene>
<accession>A0A9D1UPA2</accession>
<keyword evidence="1" id="KW-0732">Signal</keyword>
<feature type="chain" id="PRO_5038866077" description="META domain-containing protein" evidence="1">
    <location>
        <begin position="26"/>
        <end position="170"/>
    </location>
</feature>